<dbReference type="InterPro" id="IPR001460">
    <property type="entry name" value="PCN-bd_Tpept"/>
</dbReference>
<evidence type="ECO:0000256" key="8">
    <source>
        <dbReference type="ARBA" id="ARBA00049902"/>
    </source>
</evidence>
<evidence type="ECO:0000256" key="2">
    <source>
        <dbReference type="ARBA" id="ARBA00022670"/>
    </source>
</evidence>
<dbReference type="PANTHER" id="PTHR32282:SF34">
    <property type="entry name" value="PENICILLIN-BINDING PROTEIN 1A"/>
    <property type="match status" value="1"/>
</dbReference>
<dbReference type="Pfam" id="PF00905">
    <property type="entry name" value="Transpeptidase"/>
    <property type="match status" value="1"/>
</dbReference>
<evidence type="ECO:0008006" key="15">
    <source>
        <dbReference type="Google" id="ProtNLM"/>
    </source>
</evidence>
<reference evidence="13 14" key="1">
    <citation type="journal article" date="2019" name="Int. J. Syst. Evol. Microbiol.">
        <title>The Global Catalogue of Microorganisms (GCM) 10K type strain sequencing project: providing services to taxonomists for standard genome sequencing and annotation.</title>
        <authorList>
            <consortium name="The Broad Institute Genomics Platform"/>
            <consortium name="The Broad Institute Genome Sequencing Center for Infectious Disease"/>
            <person name="Wu L."/>
            <person name="Ma J."/>
        </authorList>
    </citation>
    <scope>NUCLEOTIDE SEQUENCE [LARGE SCALE GENOMIC DNA]</scope>
    <source>
        <strain evidence="13 14">JCM 15900</strain>
    </source>
</reference>
<comment type="catalytic activity">
    <reaction evidence="8">
        <text>[GlcNAc-(1-&gt;4)-Mur2Ac(oyl-L-Ala-gamma-D-Glu-L-Lys-D-Ala-D-Ala)](n)-di-trans,octa-cis-undecaprenyl diphosphate + beta-D-GlcNAc-(1-&gt;4)-Mur2Ac(oyl-L-Ala-gamma-D-Glu-L-Lys-D-Ala-D-Ala)-di-trans,octa-cis-undecaprenyl diphosphate = [GlcNAc-(1-&gt;4)-Mur2Ac(oyl-L-Ala-gamma-D-Glu-L-Lys-D-Ala-D-Ala)](n+1)-di-trans,octa-cis-undecaprenyl diphosphate + di-trans,octa-cis-undecaprenyl diphosphate + H(+)</text>
        <dbReference type="Rhea" id="RHEA:23708"/>
        <dbReference type="Rhea" id="RHEA-COMP:9602"/>
        <dbReference type="Rhea" id="RHEA-COMP:9603"/>
        <dbReference type="ChEBI" id="CHEBI:15378"/>
        <dbReference type="ChEBI" id="CHEBI:58405"/>
        <dbReference type="ChEBI" id="CHEBI:60033"/>
        <dbReference type="ChEBI" id="CHEBI:78435"/>
        <dbReference type="EC" id="2.4.99.28"/>
    </reaction>
</comment>
<proteinExistence type="predicted"/>
<feature type="compositionally biased region" description="Basic and acidic residues" evidence="9">
    <location>
        <begin position="796"/>
        <end position="823"/>
    </location>
</feature>
<evidence type="ECO:0000256" key="5">
    <source>
        <dbReference type="ARBA" id="ARBA00022801"/>
    </source>
</evidence>
<dbReference type="PANTHER" id="PTHR32282">
    <property type="entry name" value="BINDING PROTEIN TRANSPEPTIDASE, PUTATIVE-RELATED"/>
    <property type="match status" value="1"/>
</dbReference>
<keyword evidence="2" id="KW-0645">Protease</keyword>
<comment type="catalytic activity">
    <reaction evidence="7">
        <text>Preferential cleavage: (Ac)2-L-Lys-D-Ala-|-D-Ala. Also transpeptidation of peptidyl-alanyl moieties that are N-acyl substituents of D-alanine.</text>
        <dbReference type="EC" id="3.4.16.4"/>
    </reaction>
</comment>
<dbReference type="SUPFAM" id="SSF56601">
    <property type="entry name" value="beta-lactamase/transpeptidase-like"/>
    <property type="match status" value="1"/>
</dbReference>
<dbReference type="InterPro" id="IPR001264">
    <property type="entry name" value="Glyco_trans_51"/>
</dbReference>
<accession>A0ABN2WL61</accession>
<keyword evidence="6" id="KW-0511">Multifunctional enzyme</keyword>
<gene>
    <name evidence="13" type="ORF">GCM10009823_13970</name>
</gene>
<keyword evidence="10" id="KW-0472">Membrane</keyword>
<feature type="compositionally biased region" description="Pro residues" evidence="9">
    <location>
        <begin position="732"/>
        <end position="744"/>
    </location>
</feature>
<evidence type="ECO:0000256" key="1">
    <source>
        <dbReference type="ARBA" id="ARBA00022645"/>
    </source>
</evidence>
<keyword evidence="14" id="KW-1185">Reference proteome</keyword>
<feature type="domain" description="Penicillin-binding protein transpeptidase" evidence="11">
    <location>
        <begin position="414"/>
        <end position="657"/>
    </location>
</feature>
<evidence type="ECO:0000256" key="6">
    <source>
        <dbReference type="ARBA" id="ARBA00023268"/>
    </source>
</evidence>
<dbReference type="InterPro" id="IPR050396">
    <property type="entry name" value="Glycosyltr_51/Transpeptidase"/>
</dbReference>
<evidence type="ECO:0000313" key="14">
    <source>
        <dbReference type="Proteomes" id="UP001500984"/>
    </source>
</evidence>
<dbReference type="InterPro" id="IPR023346">
    <property type="entry name" value="Lysozyme-like_dom_sf"/>
</dbReference>
<evidence type="ECO:0000259" key="11">
    <source>
        <dbReference type="Pfam" id="PF00905"/>
    </source>
</evidence>
<keyword evidence="3" id="KW-0328">Glycosyltransferase</keyword>
<dbReference type="SUPFAM" id="SSF53955">
    <property type="entry name" value="Lysozyme-like"/>
    <property type="match status" value="1"/>
</dbReference>
<feature type="transmembrane region" description="Helical" evidence="10">
    <location>
        <begin position="103"/>
        <end position="124"/>
    </location>
</feature>
<feature type="compositionally biased region" description="Low complexity" evidence="9">
    <location>
        <begin position="49"/>
        <end position="63"/>
    </location>
</feature>
<sequence length="840" mass="89795">MRTWDAALVAGARSKGRFSFRYTPDAEDSVTPPTTPRHSGSAGRHHSGKSSSGKAAGGKSAAGKASAGKAAGTGFFGSVARAADYPRKGRSGWRRWVPGFRHWAVAVLLFVALGLGAFGIGYAVTDVPEPNAEAAGQTSTVYYNDGKTELGSFKVEDRRSVEIDGISEYMQHAAVAAEDQSFYENRGISLKGLSRAVWGVITDDYAGGGSTITQQYVKNFYLTNEHSLDRKVKEMFIALKIDQEQTKDEVLANYLNTIFLGRQSYGIEVASQNYFDKPASELDLEESAFLAAMIQRPGAADPAENPEEYSDRFDYVLNSMVKLGYISQEEADAAEFPDVKEAKANNQFKGQNGYLLSHVLDELKGPGGLTEEEITRGGFDIVTTFDKKKMDAAVNAVDQLPERNENQHVGLTSIDPKTGGIVAMYGGEDYLERALNSATQERSQAGSTFKAFTLVAGLENGYRLTDYFTGQSGTTFRPEGGAPWSPRNFGGASYGPVSLLKATQSSINSAYAQLNIEVGPEKTVDVATRAGLPENPEDHPIPGYGLESNASNVLGTASPTTEEMANAFGTFASNGIRHTSHSVEKVTNPDEQVVYEPDTKGERKFDENVMAETSYALRNVVTGGSASYANNLGRPAAGKTGTSQQSQSAWFAGYTPNLVTAVSIFGADQDGRPMDIGIYGGRASITGGSFPTQAWTNYMIEAMEDMPVEDFPERGPLPEVEKPSNDSGVPNQAPPPPKPQPQQPQRPQQPDENDDSDDGENSPPPDEGEGNDGDEGDGDDNEGGIDPPATNPPKVDPPEPKPPEEPEKPEKPKPENPKPDGNGDRGSGSGGTGGQSVPGL</sequence>
<organism evidence="13 14">
    <name type="scientific">Brevibacterium salitolerans</name>
    <dbReference type="NCBI Taxonomy" id="1403566"/>
    <lineage>
        <taxon>Bacteria</taxon>
        <taxon>Bacillati</taxon>
        <taxon>Actinomycetota</taxon>
        <taxon>Actinomycetes</taxon>
        <taxon>Micrococcales</taxon>
        <taxon>Brevibacteriaceae</taxon>
        <taxon>Brevibacterium</taxon>
    </lineage>
</organism>
<feature type="domain" description="Glycosyl transferase family 51" evidence="12">
    <location>
        <begin position="150"/>
        <end position="320"/>
    </location>
</feature>
<evidence type="ECO:0000259" key="12">
    <source>
        <dbReference type="Pfam" id="PF00912"/>
    </source>
</evidence>
<comment type="caution">
    <text evidence="13">The sequence shown here is derived from an EMBL/GenBank/DDBJ whole genome shotgun (WGS) entry which is preliminary data.</text>
</comment>
<keyword evidence="5" id="KW-0378">Hydrolase</keyword>
<keyword evidence="1" id="KW-0121">Carboxypeptidase</keyword>
<dbReference type="Gene3D" id="3.40.710.10">
    <property type="entry name" value="DD-peptidase/beta-lactamase superfamily"/>
    <property type="match status" value="1"/>
</dbReference>
<dbReference type="InterPro" id="IPR036950">
    <property type="entry name" value="PBP_transglycosylase"/>
</dbReference>
<feature type="compositionally biased region" description="Acidic residues" evidence="9">
    <location>
        <begin position="751"/>
        <end position="783"/>
    </location>
</feature>
<dbReference type="EMBL" id="BAAAPZ010000004">
    <property type="protein sequence ID" value="GAA2094780.1"/>
    <property type="molecule type" value="Genomic_DNA"/>
</dbReference>
<evidence type="ECO:0000313" key="13">
    <source>
        <dbReference type="EMBL" id="GAA2094780.1"/>
    </source>
</evidence>
<evidence type="ECO:0000256" key="3">
    <source>
        <dbReference type="ARBA" id="ARBA00022676"/>
    </source>
</evidence>
<feature type="region of interest" description="Disordered" evidence="9">
    <location>
        <begin position="23"/>
        <end position="63"/>
    </location>
</feature>
<evidence type="ECO:0000256" key="7">
    <source>
        <dbReference type="ARBA" id="ARBA00034000"/>
    </source>
</evidence>
<evidence type="ECO:0000256" key="9">
    <source>
        <dbReference type="SAM" id="MobiDB-lite"/>
    </source>
</evidence>
<dbReference type="Pfam" id="PF00912">
    <property type="entry name" value="Transgly"/>
    <property type="match status" value="1"/>
</dbReference>
<feature type="compositionally biased region" description="Gly residues" evidence="9">
    <location>
        <begin position="824"/>
        <end position="840"/>
    </location>
</feature>
<keyword evidence="10" id="KW-1133">Transmembrane helix</keyword>
<protein>
    <recommendedName>
        <fullName evidence="15">Penicillin-insensitive transglycosylase</fullName>
    </recommendedName>
</protein>
<keyword evidence="10" id="KW-0812">Transmembrane</keyword>
<evidence type="ECO:0000256" key="4">
    <source>
        <dbReference type="ARBA" id="ARBA00022679"/>
    </source>
</evidence>
<dbReference type="Proteomes" id="UP001500984">
    <property type="component" value="Unassembled WGS sequence"/>
</dbReference>
<evidence type="ECO:0000256" key="10">
    <source>
        <dbReference type="SAM" id="Phobius"/>
    </source>
</evidence>
<feature type="region of interest" description="Disordered" evidence="9">
    <location>
        <begin position="709"/>
        <end position="840"/>
    </location>
</feature>
<dbReference type="Gene3D" id="1.10.3810.10">
    <property type="entry name" value="Biosynthetic peptidoglycan transglycosylase-like"/>
    <property type="match status" value="1"/>
</dbReference>
<dbReference type="InterPro" id="IPR012338">
    <property type="entry name" value="Beta-lactam/transpept-like"/>
</dbReference>
<name>A0ABN2WL61_9MICO</name>
<keyword evidence="4" id="KW-0808">Transferase</keyword>